<comment type="caution">
    <text evidence="2">The sequence shown here is derived from an EMBL/GenBank/DDBJ whole genome shotgun (WGS) entry which is preliminary data.</text>
</comment>
<feature type="transmembrane region" description="Helical" evidence="1">
    <location>
        <begin position="68"/>
        <end position="88"/>
    </location>
</feature>
<sequence>MKTIQNKIKILASYQILTGVLGILFLLFINLKSSSTLFIIITGLYSFSIYAGYSLLKKNFEKGLDLSIYNQLIQILGFGISGFAFEYFPGIFVSLGLNLTNDTIINYNAGFNSWILNLSSNSNLFINVNLVAIVFIIFIFKLKNNSNAL</sequence>
<evidence type="ECO:0000313" key="3">
    <source>
        <dbReference type="Proteomes" id="UP000318585"/>
    </source>
</evidence>
<dbReference type="AlphaFoldDB" id="A0A553CQF4"/>
<evidence type="ECO:0008006" key="4">
    <source>
        <dbReference type="Google" id="ProtNLM"/>
    </source>
</evidence>
<feature type="transmembrane region" description="Helical" evidence="1">
    <location>
        <begin position="12"/>
        <end position="31"/>
    </location>
</feature>
<gene>
    <name evidence="2" type="ORF">FNW17_03005</name>
</gene>
<dbReference type="OrthoDB" id="1448671at2"/>
<dbReference type="RefSeq" id="WP_144070835.1">
    <property type="nucleotide sequence ID" value="NZ_VJZR01000002.1"/>
</dbReference>
<evidence type="ECO:0000313" key="2">
    <source>
        <dbReference type="EMBL" id="TRX22752.1"/>
    </source>
</evidence>
<reference evidence="2 3" key="1">
    <citation type="submission" date="2019-07" db="EMBL/GenBank/DDBJ databases">
        <title>Novel species of Flavobacterium.</title>
        <authorList>
            <person name="Liu Q."/>
            <person name="Xin Y.-H."/>
        </authorList>
    </citation>
    <scope>NUCLEOTIDE SEQUENCE [LARGE SCALE GENOMIC DNA]</scope>
    <source>
        <strain evidence="2 3">LB3P56</strain>
    </source>
</reference>
<evidence type="ECO:0000256" key="1">
    <source>
        <dbReference type="SAM" id="Phobius"/>
    </source>
</evidence>
<dbReference type="Proteomes" id="UP000318585">
    <property type="component" value="Unassembled WGS sequence"/>
</dbReference>
<feature type="transmembrane region" description="Helical" evidence="1">
    <location>
        <begin position="37"/>
        <end position="56"/>
    </location>
</feature>
<organism evidence="2 3">
    <name type="scientific">Flavobacterium franklandianum</name>
    <dbReference type="NCBI Taxonomy" id="2594430"/>
    <lineage>
        <taxon>Bacteria</taxon>
        <taxon>Pseudomonadati</taxon>
        <taxon>Bacteroidota</taxon>
        <taxon>Flavobacteriia</taxon>
        <taxon>Flavobacteriales</taxon>
        <taxon>Flavobacteriaceae</taxon>
        <taxon>Flavobacterium</taxon>
    </lineage>
</organism>
<proteinExistence type="predicted"/>
<keyword evidence="3" id="KW-1185">Reference proteome</keyword>
<keyword evidence="1" id="KW-1133">Transmembrane helix</keyword>
<keyword evidence="1" id="KW-0472">Membrane</keyword>
<dbReference type="EMBL" id="VJZR01000002">
    <property type="protein sequence ID" value="TRX22752.1"/>
    <property type="molecule type" value="Genomic_DNA"/>
</dbReference>
<accession>A0A553CQF4</accession>
<protein>
    <recommendedName>
        <fullName evidence="4">DUF4199 domain-containing protein</fullName>
    </recommendedName>
</protein>
<feature type="transmembrane region" description="Helical" evidence="1">
    <location>
        <begin position="124"/>
        <end position="142"/>
    </location>
</feature>
<name>A0A553CQF4_9FLAO</name>
<keyword evidence="1" id="KW-0812">Transmembrane</keyword>